<proteinExistence type="predicted"/>
<reference evidence="1 2" key="1">
    <citation type="journal article" date="2019" name="Int. J. Syst. Evol. Microbiol.">
        <title>The Global Catalogue of Microorganisms (GCM) 10K type strain sequencing project: providing services to taxonomists for standard genome sequencing and annotation.</title>
        <authorList>
            <consortium name="The Broad Institute Genomics Platform"/>
            <consortium name="The Broad Institute Genome Sequencing Center for Infectious Disease"/>
            <person name="Wu L."/>
            <person name="Ma J."/>
        </authorList>
    </citation>
    <scope>NUCLEOTIDE SEQUENCE [LARGE SCALE GENOMIC DNA]</scope>
    <source>
        <strain evidence="1 2">PSR21</strain>
    </source>
</reference>
<sequence length="109" mass="12470">MSRNMRLAHYMTSLHITDCADYETFARTWHAHSLEQHDVSLATACDRGLITEDETRLFWQLLGQLAPDELLFRLPEWLAEEKVGFVEGGHTDGVCWPDRAGDGQGDPRR</sequence>
<keyword evidence="2" id="KW-1185">Reference proteome</keyword>
<dbReference type="EMBL" id="JBHTBF010000003">
    <property type="protein sequence ID" value="MFC7319014.1"/>
    <property type="molecule type" value="Genomic_DNA"/>
</dbReference>
<dbReference type="AlphaFoldDB" id="A0ABD6AGC1"/>
<organism evidence="1 2">
    <name type="scientific">Halomarina halobia</name>
    <dbReference type="NCBI Taxonomy" id="3033386"/>
    <lineage>
        <taxon>Archaea</taxon>
        <taxon>Methanobacteriati</taxon>
        <taxon>Methanobacteriota</taxon>
        <taxon>Stenosarchaea group</taxon>
        <taxon>Halobacteria</taxon>
        <taxon>Halobacteriales</taxon>
        <taxon>Natronomonadaceae</taxon>
        <taxon>Halomarina</taxon>
    </lineage>
</organism>
<name>A0ABD6AGC1_9EURY</name>
<protein>
    <submittedName>
        <fullName evidence="1">Uncharacterized protein</fullName>
    </submittedName>
</protein>
<dbReference type="RefSeq" id="WP_276306149.1">
    <property type="nucleotide sequence ID" value="NZ_CP119993.1"/>
</dbReference>
<evidence type="ECO:0000313" key="2">
    <source>
        <dbReference type="Proteomes" id="UP001596547"/>
    </source>
</evidence>
<gene>
    <name evidence="1" type="ORF">ACFQPE_19770</name>
</gene>
<dbReference type="GeneID" id="79317799"/>
<evidence type="ECO:0000313" key="1">
    <source>
        <dbReference type="EMBL" id="MFC7319014.1"/>
    </source>
</evidence>
<dbReference type="Proteomes" id="UP001596547">
    <property type="component" value="Unassembled WGS sequence"/>
</dbReference>
<accession>A0ABD6AGC1</accession>
<comment type="caution">
    <text evidence="1">The sequence shown here is derived from an EMBL/GenBank/DDBJ whole genome shotgun (WGS) entry which is preliminary data.</text>
</comment>